<proteinExistence type="predicted"/>
<dbReference type="AlphaFoldDB" id="A0A4U1HUF0"/>
<organism evidence="1 2">
    <name type="scientific">Trinickia terrae</name>
    <dbReference type="NCBI Taxonomy" id="2571161"/>
    <lineage>
        <taxon>Bacteria</taxon>
        <taxon>Pseudomonadati</taxon>
        <taxon>Pseudomonadota</taxon>
        <taxon>Betaproteobacteria</taxon>
        <taxon>Burkholderiales</taxon>
        <taxon>Burkholderiaceae</taxon>
        <taxon>Trinickia</taxon>
    </lineage>
</organism>
<comment type="caution">
    <text evidence="1">The sequence shown here is derived from an EMBL/GenBank/DDBJ whole genome shotgun (WGS) entry which is preliminary data.</text>
</comment>
<dbReference type="EMBL" id="SWJE01000013">
    <property type="protein sequence ID" value="TKC83788.1"/>
    <property type="molecule type" value="Genomic_DNA"/>
</dbReference>
<name>A0A4U1HUF0_9BURK</name>
<reference evidence="1 2" key="1">
    <citation type="submission" date="2019-04" db="EMBL/GenBank/DDBJ databases">
        <title>Trinickia sp. 7GSK02, isolated from subtropical forest soil.</title>
        <authorList>
            <person name="Gao Z.-H."/>
            <person name="Qiu L.-H."/>
        </authorList>
    </citation>
    <scope>NUCLEOTIDE SEQUENCE [LARGE SCALE GENOMIC DNA]</scope>
    <source>
        <strain evidence="1 2">7GSK02</strain>
    </source>
</reference>
<dbReference type="RefSeq" id="WP_136897292.1">
    <property type="nucleotide sequence ID" value="NZ_SWJE01000013.1"/>
</dbReference>
<sequence length="59" mass="6538">MTTFASEDGLYVHIIYLSPQIATRAAATSAIHTAPLAQLAHQLDRHRSNIPTAHIHRHD</sequence>
<dbReference type="Proteomes" id="UP000305539">
    <property type="component" value="Unassembled WGS sequence"/>
</dbReference>
<evidence type="ECO:0000313" key="1">
    <source>
        <dbReference type="EMBL" id="TKC83788.1"/>
    </source>
</evidence>
<keyword evidence="2" id="KW-1185">Reference proteome</keyword>
<protein>
    <submittedName>
        <fullName evidence="1">Uncharacterized protein</fullName>
    </submittedName>
</protein>
<evidence type="ECO:0000313" key="2">
    <source>
        <dbReference type="Proteomes" id="UP000305539"/>
    </source>
</evidence>
<gene>
    <name evidence="1" type="ORF">FAZ69_22385</name>
</gene>
<accession>A0A4U1HUF0</accession>